<evidence type="ECO:0000256" key="3">
    <source>
        <dbReference type="ARBA" id="ARBA00023014"/>
    </source>
</evidence>
<dbReference type="AlphaFoldDB" id="A0A226BW93"/>
<dbReference type="Pfam" id="PF12838">
    <property type="entry name" value="Fer4_7"/>
    <property type="match status" value="1"/>
</dbReference>
<dbReference type="PROSITE" id="PS00198">
    <property type="entry name" value="4FE4S_FER_1"/>
    <property type="match status" value="1"/>
</dbReference>
<feature type="domain" description="4Fe-4S ferredoxin-type" evidence="4">
    <location>
        <begin position="5"/>
        <end position="34"/>
    </location>
</feature>
<dbReference type="InterPro" id="IPR007516">
    <property type="entry name" value="Co_F420_Hydgase/DH_bsu_N"/>
</dbReference>
<dbReference type="InterPro" id="IPR017896">
    <property type="entry name" value="4Fe4S_Fe-S-bd"/>
</dbReference>
<name>A0A226BW93_9FIRM</name>
<organism evidence="5 6">
    <name type="scientific">Natranaerobius trueperi</name>
    <dbReference type="NCBI Taxonomy" id="759412"/>
    <lineage>
        <taxon>Bacteria</taxon>
        <taxon>Bacillati</taxon>
        <taxon>Bacillota</taxon>
        <taxon>Clostridia</taxon>
        <taxon>Natranaerobiales</taxon>
        <taxon>Natranaerobiaceae</taxon>
        <taxon>Natranaerobius</taxon>
    </lineage>
</organism>
<gene>
    <name evidence="5" type="ORF">CDO51_09655</name>
</gene>
<keyword evidence="6" id="KW-1185">Reference proteome</keyword>
<dbReference type="RefSeq" id="WP_089024061.1">
    <property type="nucleotide sequence ID" value="NZ_NIQC01000023.1"/>
</dbReference>
<dbReference type="Pfam" id="PF04422">
    <property type="entry name" value="FrhB_FdhB_N"/>
    <property type="match status" value="1"/>
</dbReference>
<dbReference type="SUPFAM" id="SSF54862">
    <property type="entry name" value="4Fe-4S ferredoxins"/>
    <property type="match status" value="1"/>
</dbReference>
<keyword evidence="1" id="KW-0479">Metal-binding</keyword>
<reference evidence="5 6" key="1">
    <citation type="submission" date="2017-06" db="EMBL/GenBank/DDBJ databases">
        <title>Draft Genome Sequence of Natranaerobius trueperi halophilic, alkalithermophilic bacteria from soda lakes.</title>
        <authorList>
            <person name="Zhao B."/>
        </authorList>
    </citation>
    <scope>NUCLEOTIDE SEQUENCE [LARGE SCALE GENOMIC DNA]</scope>
    <source>
        <strain evidence="5 6">DSM 18760</strain>
    </source>
</reference>
<dbReference type="EMBL" id="NIQC01000023">
    <property type="protein sequence ID" value="OWZ83235.1"/>
    <property type="molecule type" value="Genomic_DNA"/>
</dbReference>
<comment type="caution">
    <text evidence="5">The sequence shown here is derived from an EMBL/GenBank/DDBJ whole genome shotgun (WGS) entry which is preliminary data.</text>
</comment>
<accession>A0A226BW93</accession>
<keyword evidence="2" id="KW-0408">Iron</keyword>
<dbReference type="PROSITE" id="PS51379">
    <property type="entry name" value="4FE4S_FER_2"/>
    <property type="match status" value="2"/>
</dbReference>
<evidence type="ECO:0000313" key="6">
    <source>
        <dbReference type="Proteomes" id="UP000214588"/>
    </source>
</evidence>
<dbReference type="Gene3D" id="3.30.70.20">
    <property type="match status" value="1"/>
</dbReference>
<evidence type="ECO:0000313" key="5">
    <source>
        <dbReference type="EMBL" id="OWZ83235.1"/>
    </source>
</evidence>
<dbReference type="GO" id="GO:0033354">
    <property type="term" value="P:chlorophyll cycle"/>
    <property type="evidence" value="ECO:0007669"/>
    <property type="project" value="TreeGrafter"/>
</dbReference>
<dbReference type="GO" id="GO:0090415">
    <property type="term" value="F:7-hydroxymethyl chlorophyll a reductase activity"/>
    <property type="evidence" value="ECO:0007669"/>
    <property type="project" value="TreeGrafter"/>
</dbReference>
<proteinExistence type="predicted"/>
<evidence type="ECO:0000256" key="2">
    <source>
        <dbReference type="ARBA" id="ARBA00023004"/>
    </source>
</evidence>
<dbReference type="InterPro" id="IPR007525">
    <property type="entry name" value="FrhB_FdhB_C"/>
</dbReference>
<dbReference type="GO" id="GO:0046872">
    <property type="term" value="F:metal ion binding"/>
    <property type="evidence" value="ECO:0007669"/>
    <property type="project" value="UniProtKB-KW"/>
</dbReference>
<dbReference type="InterPro" id="IPR017900">
    <property type="entry name" value="4Fe4S_Fe_S_CS"/>
</dbReference>
<evidence type="ECO:0000259" key="4">
    <source>
        <dbReference type="PROSITE" id="PS51379"/>
    </source>
</evidence>
<dbReference type="GO" id="GO:0051536">
    <property type="term" value="F:iron-sulfur cluster binding"/>
    <property type="evidence" value="ECO:0007669"/>
    <property type="project" value="UniProtKB-KW"/>
</dbReference>
<dbReference type="Pfam" id="PF04432">
    <property type="entry name" value="FrhB_FdhB_C"/>
    <property type="match status" value="1"/>
</dbReference>
<evidence type="ECO:0000256" key="1">
    <source>
        <dbReference type="ARBA" id="ARBA00022723"/>
    </source>
</evidence>
<protein>
    <submittedName>
        <fullName evidence="5">4Fe-4S ferredoxin</fullName>
    </submittedName>
</protein>
<sequence>MENVIEKIAKKDKCVGCGICVTVCPKDFLEMDFNFNGEYNPRAVDEKKCINCAKCLHVCTFFQDNKHFLSYNKFNCVNGVNYNKYLGYYLNNYAGYVVDDEIRTNSASGGITTWLLEKMVQKELVDYVIIVKPNDDPEKLYKYQIIDQTKDIKKGSKSVYYPVELSEVLNKVLNKSGRYAIVGLPCFLNGIELAKKQNKLFKERIIYMIGLTCGQLKNKHFTLYLAQKAGIEGELKKIIYRGKDFKKPANNYYFTFINQQGSENHLYFKKDVSTTWVNRWFSINACNYCDDVFAELADVSLMDAWLPNYIKDSKGTNLLIVRNPEIENVLEEGEKEREIKLDKVKTKDVIRSQNGVIDFKRNQLPYRLKLNRTNNTNKIVYNPLTLKEVQYKQEMQELSKVLFRENFHDMSYKLDVKSFDIEMSDILKKVHRVNKVKRISLIPKRVLKKIKTISFNILL</sequence>
<dbReference type="PANTHER" id="PTHR31332:SF0">
    <property type="entry name" value="7-HYDROXYMETHYL CHLOROPHYLL A REDUCTASE, CHLOROPLASTIC"/>
    <property type="match status" value="1"/>
</dbReference>
<feature type="domain" description="4Fe-4S ferredoxin-type" evidence="4">
    <location>
        <begin position="39"/>
        <end position="59"/>
    </location>
</feature>
<dbReference type="PANTHER" id="PTHR31332">
    <property type="entry name" value="7-HYDROXYMETHYL CHLOROPHYLL A REDUCTASE, CHLOROPLASTIC"/>
    <property type="match status" value="1"/>
</dbReference>
<keyword evidence="3" id="KW-0411">Iron-sulfur</keyword>
<dbReference type="InterPro" id="IPR045220">
    <property type="entry name" value="FRHB/FDHB/HCAR-like"/>
</dbReference>
<dbReference type="Proteomes" id="UP000214588">
    <property type="component" value="Unassembled WGS sequence"/>
</dbReference>